<gene>
    <name evidence="1" type="ORF">CFBP3846_P500035</name>
</gene>
<sequence>MTTYYALYESPGVGFMQGKKGEEADFTDCK</sequence>
<protein>
    <submittedName>
        <fullName evidence="1">Uncharacterized protein</fullName>
    </submittedName>
</protein>
<geneLocation type="plasmid" evidence="2">
    <name>pp5</name>
</geneLocation>
<organism evidence="1 2">
    <name type="scientific">Pseudomonas syringae pv. avii</name>
    <dbReference type="NCBI Taxonomy" id="663959"/>
    <lineage>
        <taxon>Bacteria</taxon>
        <taxon>Pseudomonadati</taxon>
        <taxon>Pseudomonadota</taxon>
        <taxon>Gammaproteobacteria</taxon>
        <taxon>Pseudomonadales</taxon>
        <taxon>Pseudomonadaceae</taxon>
        <taxon>Pseudomonas</taxon>
        <taxon>Pseudomonas syringae</taxon>
    </lineage>
</organism>
<reference evidence="1 2" key="1">
    <citation type="submission" date="2017-11" db="EMBL/GenBank/DDBJ databases">
        <authorList>
            <person name="Blom J."/>
        </authorList>
    </citation>
    <scope>NUCLEOTIDE SEQUENCE [LARGE SCALE GENOMIC DNA]</scope>
    <source>
        <strain evidence="1 2">CFBP3846</strain>
        <plasmid evidence="2">pp5</plasmid>
    </source>
</reference>
<dbReference type="Proteomes" id="UP000239665">
    <property type="component" value="Plasmid PP5"/>
</dbReference>
<keyword evidence="1" id="KW-0614">Plasmid</keyword>
<evidence type="ECO:0000313" key="2">
    <source>
        <dbReference type="Proteomes" id="UP000239665"/>
    </source>
</evidence>
<proteinExistence type="predicted"/>
<dbReference type="EMBL" id="LT963407">
    <property type="protein sequence ID" value="SOS30978.1"/>
    <property type="molecule type" value="Genomic_DNA"/>
</dbReference>
<keyword evidence="2" id="KW-1185">Reference proteome</keyword>
<accession>A0ABY1UJE1</accession>
<name>A0ABY1UJE1_PSESX</name>
<evidence type="ECO:0000313" key="1">
    <source>
        <dbReference type="EMBL" id="SOS30978.1"/>
    </source>
</evidence>